<dbReference type="Proteomes" id="UP000499080">
    <property type="component" value="Unassembled WGS sequence"/>
</dbReference>
<keyword evidence="2" id="KW-1185">Reference proteome</keyword>
<dbReference type="EMBL" id="BGPR01000896">
    <property type="protein sequence ID" value="GBM39439.1"/>
    <property type="molecule type" value="Genomic_DNA"/>
</dbReference>
<sequence length="231" mass="25619">MEFTDAMSYPRPLKAIDKTNGFGRASSEGMDGEGYLSKGYSKNNQTHQRVRRFGTVVLDDGYIISKTRGLLDHHCDFFHGALFRHLSRRPRVSTSILRAASGQGIVLFWPGGKSNLSRMFQRQAAESVDFIRLLSECVSGFAFPFSPDQAAEAFLGRIPGGIKTWPHPAEGLGCGLLPTVLQVTYSENICTKFSSKSSSLSFIVLHVFRTLPTLLRGDWARAYYPSVFQVG</sequence>
<name>A0A4Y2FGJ0_ARAVE</name>
<comment type="caution">
    <text evidence="1">The sequence shown here is derived from an EMBL/GenBank/DDBJ whole genome shotgun (WGS) entry which is preliminary data.</text>
</comment>
<proteinExistence type="predicted"/>
<evidence type="ECO:0000313" key="1">
    <source>
        <dbReference type="EMBL" id="GBM39439.1"/>
    </source>
</evidence>
<evidence type="ECO:0000313" key="2">
    <source>
        <dbReference type="Proteomes" id="UP000499080"/>
    </source>
</evidence>
<reference evidence="1 2" key="1">
    <citation type="journal article" date="2019" name="Sci. Rep.">
        <title>Orb-weaving spider Araneus ventricosus genome elucidates the spidroin gene catalogue.</title>
        <authorList>
            <person name="Kono N."/>
            <person name="Nakamura H."/>
            <person name="Ohtoshi R."/>
            <person name="Moran D.A.P."/>
            <person name="Shinohara A."/>
            <person name="Yoshida Y."/>
            <person name="Fujiwara M."/>
            <person name="Mori M."/>
            <person name="Tomita M."/>
            <person name="Arakawa K."/>
        </authorList>
    </citation>
    <scope>NUCLEOTIDE SEQUENCE [LARGE SCALE GENOMIC DNA]</scope>
</reference>
<dbReference type="AlphaFoldDB" id="A0A4Y2FGJ0"/>
<organism evidence="1 2">
    <name type="scientific">Araneus ventricosus</name>
    <name type="common">Orbweaver spider</name>
    <name type="synonym">Epeira ventricosa</name>
    <dbReference type="NCBI Taxonomy" id="182803"/>
    <lineage>
        <taxon>Eukaryota</taxon>
        <taxon>Metazoa</taxon>
        <taxon>Ecdysozoa</taxon>
        <taxon>Arthropoda</taxon>
        <taxon>Chelicerata</taxon>
        <taxon>Arachnida</taxon>
        <taxon>Araneae</taxon>
        <taxon>Araneomorphae</taxon>
        <taxon>Entelegynae</taxon>
        <taxon>Araneoidea</taxon>
        <taxon>Araneidae</taxon>
        <taxon>Araneus</taxon>
    </lineage>
</organism>
<protein>
    <submittedName>
        <fullName evidence="1">Uncharacterized protein</fullName>
    </submittedName>
</protein>
<gene>
    <name evidence="1" type="ORF">AVEN_126319_1</name>
</gene>
<accession>A0A4Y2FGJ0</accession>